<evidence type="ECO:0000313" key="7">
    <source>
        <dbReference type="Proteomes" id="UP000581688"/>
    </source>
</evidence>
<proteinExistence type="predicted"/>
<dbReference type="PANTHER" id="PTHR33154">
    <property type="entry name" value="TRANSCRIPTIONAL REGULATOR, ARSR FAMILY"/>
    <property type="match status" value="1"/>
</dbReference>
<gene>
    <name evidence="6" type="ORF">HNQ94_002602</name>
</gene>
<dbReference type="InterPro" id="IPR018334">
    <property type="entry name" value="ArsR_HTH"/>
</dbReference>
<dbReference type="GO" id="GO:0003677">
    <property type="term" value="F:DNA binding"/>
    <property type="evidence" value="ECO:0007669"/>
    <property type="project" value="UniProtKB-KW"/>
</dbReference>
<dbReference type="RefSeq" id="WP_174496754.1">
    <property type="nucleotide sequence ID" value="NZ_CADDWK010000009.1"/>
</dbReference>
<comment type="caution">
    <text evidence="6">The sequence shown here is derived from an EMBL/GenBank/DDBJ whole genome shotgun (WGS) entry which is preliminary data.</text>
</comment>
<reference evidence="6 7" key="1">
    <citation type="submission" date="2020-08" db="EMBL/GenBank/DDBJ databases">
        <title>Genomic Encyclopedia of Type Strains, Phase IV (KMG-IV): sequencing the most valuable type-strain genomes for metagenomic binning, comparative biology and taxonomic classification.</title>
        <authorList>
            <person name="Goeker M."/>
        </authorList>
    </citation>
    <scope>NUCLEOTIDE SEQUENCE [LARGE SCALE GENOMIC DNA]</scope>
    <source>
        <strain evidence="6 7">DSM 19612</strain>
    </source>
</reference>
<dbReference type="PROSITE" id="PS00846">
    <property type="entry name" value="HTH_ARSR_1"/>
    <property type="match status" value="1"/>
</dbReference>
<dbReference type="InterPro" id="IPR051081">
    <property type="entry name" value="HTH_MetalResp_TranReg"/>
</dbReference>
<feature type="domain" description="Pyruvate carboxyltransferase" evidence="5">
    <location>
        <begin position="112"/>
        <end position="125"/>
    </location>
</feature>
<protein>
    <submittedName>
        <fullName evidence="6">DNA-binding transcriptional ArsR family regulator</fullName>
    </submittedName>
</protein>
<dbReference type="InterPro" id="IPR001845">
    <property type="entry name" value="HTH_ArsR_DNA-bd_dom"/>
</dbReference>
<evidence type="ECO:0000256" key="3">
    <source>
        <dbReference type="ARBA" id="ARBA00023163"/>
    </source>
</evidence>
<dbReference type="Pfam" id="PF01022">
    <property type="entry name" value="HTH_5"/>
    <property type="match status" value="1"/>
</dbReference>
<keyword evidence="1" id="KW-0805">Transcription regulation</keyword>
<dbReference type="SUPFAM" id="SSF46785">
    <property type="entry name" value="Winged helix' DNA-binding domain"/>
    <property type="match status" value="1"/>
</dbReference>
<dbReference type="InterPro" id="IPR011991">
    <property type="entry name" value="ArsR-like_HTH"/>
</dbReference>
<dbReference type="AlphaFoldDB" id="A0A841Q6W5"/>
<dbReference type="CDD" id="cd00090">
    <property type="entry name" value="HTH_ARSR"/>
    <property type="match status" value="1"/>
</dbReference>
<feature type="domain" description="HTH arsR-type" evidence="4">
    <location>
        <begin position="23"/>
        <end position="118"/>
    </location>
</feature>
<evidence type="ECO:0000259" key="5">
    <source>
        <dbReference type="PROSITE" id="PS50991"/>
    </source>
</evidence>
<evidence type="ECO:0000256" key="1">
    <source>
        <dbReference type="ARBA" id="ARBA00023015"/>
    </source>
</evidence>
<sequence>MVKDLCDVTCINEEIVEKIKPQVQKQPVASIAQVFKALADETRLKIAYSLTLSDELCVCDVANIVGASNATTSHHLRQLRKNGLAKYRKQGKLAYYSLDDAHVKEMVTLAFIHYKEVTLRDGIQS</sequence>
<dbReference type="GO" id="GO:0003700">
    <property type="term" value="F:DNA-binding transcription factor activity"/>
    <property type="evidence" value="ECO:0007669"/>
    <property type="project" value="InterPro"/>
</dbReference>
<dbReference type="Gene3D" id="1.10.10.10">
    <property type="entry name" value="Winged helix-like DNA-binding domain superfamily/Winged helix DNA-binding domain"/>
    <property type="match status" value="1"/>
</dbReference>
<dbReference type="SMART" id="SM00418">
    <property type="entry name" value="HTH_ARSR"/>
    <property type="match status" value="1"/>
</dbReference>
<dbReference type="PRINTS" id="PR00778">
    <property type="entry name" value="HTHARSR"/>
</dbReference>
<evidence type="ECO:0000259" key="4">
    <source>
        <dbReference type="PROSITE" id="PS50987"/>
    </source>
</evidence>
<dbReference type="PROSITE" id="PS50987">
    <property type="entry name" value="HTH_ARSR_2"/>
    <property type="match status" value="1"/>
</dbReference>
<dbReference type="Proteomes" id="UP000581688">
    <property type="component" value="Unassembled WGS sequence"/>
</dbReference>
<name>A0A841Q6W5_9BACI</name>
<evidence type="ECO:0000256" key="2">
    <source>
        <dbReference type="ARBA" id="ARBA00023125"/>
    </source>
</evidence>
<dbReference type="PANTHER" id="PTHR33154:SF18">
    <property type="entry name" value="ARSENICAL RESISTANCE OPERON REPRESSOR"/>
    <property type="match status" value="1"/>
</dbReference>
<dbReference type="GO" id="GO:0003824">
    <property type="term" value="F:catalytic activity"/>
    <property type="evidence" value="ECO:0007669"/>
    <property type="project" value="InterPro"/>
</dbReference>
<evidence type="ECO:0000313" key="6">
    <source>
        <dbReference type="EMBL" id="MBB6454151.1"/>
    </source>
</evidence>
<keyword evidence="7" id="KW-1185">Reference proteome</keyword>
<keyword evidence="2 6" id="KW-0238">DNA-binding</keyword>
<dbReference type="NCBIfam" id="NF033788">
    <property type="entry name" value="HTH_metalloreg"/>
    <property type="match status" value="1"/>
</dbReference>
<dbReference type="PROSITE" id="PS50991">
    <property type="entry name" value="PYR_CT"/>
    <property type="match status" value="1"/>
</dbReference>
<dbReference type="EMBL" id="JACHGH010000007">
    <property type="protein sequence ID" value="MBB6454151.1"/>
    <property type="molecule type" value="Genomic_DNA"/>
</dbReference>
<accession>A0A841Q6W5</accession>
<dbReference type="InterPro" id="IPR036390">
    <property type="entry name" value="WH_DNA-bd_sf"/>
</dbReference>
<keyword evidence="3" id="KW-0804">Transcription</keyword>
<dbReference type="InterPro" id="IPR036388">
    <property type="entry name" value="WH-like_DNA-bd_sf"/>
</dbReference>
<organism evidence="6 7">
    <name type="scientific">Salirhabdus euzebyi</name>
    <dbReference type="NCBI Taxonomy" id="394506"/>
    <lineage>
        <taxon>Bacteria</taxon>
        <taxon>Bacillati</taxon>
        <taxon>Bacillota</taxon>
        <taxon>Bacilli</taxon>
        <taxon>Bacillales</taxon>
        <taxon>Bacillaceae</taxon>
        <taxon>Salirhabdus</taxon>
    </lineage>
</organism>
<dbReference type="InterPro" id="IPR000891">
    <property type="entry name" value="PYR_CT"/>
</dbReference>